<evidence type="ECO:0000313" key="17">
    <source>
        <dbReference type="EMBL" id="VVA17565.1"/>
    </source>
</evidence>
<evidence type="ECO:0000256" key="11">
    <source>
        <dbReference type="ARBA" id="ARBA00023136"/>
    </source>
</evidence>
<dbReference type="PROSITE" id="PS00108">
    <property type="entry name" value="PROTEIN_KINASE_ST"/>
    <property type="match status" value="1"/>
</dbReference>
<evidence type="ECO:0000256" key="10">
    <source>
        <dbReference type="ARBA" id="ARBA00022989"/>
    </source>
</evidence>
<keyword evidence="2" id="KW-1003">Cell membrane</keyword>
<protein>
    <submittedName>
        <fullName evidence="17">PREDICTED: chitin elicitor receptor kinase 1</fullName>
    </submittedName>
</protein>
<evidence type="ECO:0000256" key="5">
    <source>
        <dbReference type="ARBA" id="ARBA00022692"/>
    </source>
</evidence>
<proteinExistence type="predicted"/>
<dbReference type="GO" id="GO:0045087">
    <property type="term" value="P:innate immune response"/>
    <property type="evidence" value="ECO:0007669"/>
    <property type="project" value="InterPro"/>
</dbReference>
<dbReference type="Pfam" id="PF07714">
    <property type="entry name" value="PK_Tyr_Ser-Thr"/>
    <property type="match status" value="2"/>
</dbReference>
<evidence type="ECO:0000256" key="9">
    <source>
        <dbReference type="ARBA" id="ARBA00022840"/>
    </source>
</evidence>
<dbReference type="InterPro" id="IPR001245">
    <property type="entry name" value="Ser-Thr/Tyr_kinase_cat_dom"/>
</dbReference>
<dbReference type="EMBL" id="CABIKO010000025">
    <property type="protein sequence ID" value="VVA17565.1"/>
    <property type="molecule type" value="Genomic_DNA"/>
</dbReference>
<keyword evidence="11 14" id="KW-0472">Membrane</keyword>
<evidence type="ECO:0000256" key="13">
    <source>
        <dbReference type="PROSITE-ProRule" id="PRU10141"/>
    </source>
</evidence>
<sequence>MRFRHGLVFLVLLSLCFTVKSQCIRSCDLALASYFVWPGSNLSFIARVMETSGIDSYNKDVVPNRDSLLAGTRINIPFSCECVNGNFLGYMFEYDVNSGDTYHTVAETYFSNLTTVEAMEWFNSYSPTKIPDSHELNVSVNCSCGNSAVSEDYGLFITYPLRPGETLTSIAQNVQLDETLLQRYNPGVNFSQGSGFVHIPGKDPNGSYPPLKSSSKGLAGGAIAGIIVAAIAGVLLLAVGACFGFHRKNWRYKPEESNGAAGVLTGINVHKSVEYSYEELARATDNFSLANKIGQGGFGAVYYAELRGEKAAIKKMDTQAAKEFLAELRVLTRVHHSNLVRLIGYCVEGSLFLVYEYIENGNLSQHLRGSGRDPLPWSKRVQIALDSARGLEYLHEHTDAVYIHRDIKSANILIDKNFHAKVADFGLAKLIEVGSKSLPTRLREHLDTCRQKVFSLPLPAFVRDRSLGAAIFIYIWENPAGIVGRVLFFLPNSFPLQVGILMWFLFDVMRYARCGGVSTKVDVYAFGVVIYELISAKEAVVRADSSGSEPRGLVYLFDEVLNQPDPKDLWKLVDPGLGDNYPLDSVRKMAQLAKACTHENKELRPSMQSIVVALMTLSSSTEDWDVGSLYENQASI</sequence>
<feature type="transmembrane region" description="Helical" evidence="14">
    <location>
        <begin position="482"/>
        <end position="506"/>
    </location>
</feature>
<evidence type="ECO:0000256" key="4">
    <source>
        <dbReference type="ARBA" id="ARBA00022679"/>
    </source>
</evidence>
<name>A0A5E4EPB6_PRUDU</name>
<accession>A0A5E4EPB6</accession>
<comment type="subcellular location">
    <subcellularLocation>
        <location evidence="1">Cell membrane</location>
        <topology evidence="1">Single-pass membrane protein</topology>
    </subcellularLocation>
</comment>
<dbReference type="InterPro" id="IPR008271">
    <property type="entry name" value="Ser/Thr_kinase_AS"/>
</dbReference>
<dbReference type="GO" id="GO:0019199">
    <property type="term" value="F:transmembrane receptor protein kinase activity"/>
    <property type="evidence" value="ECO:0007669"/>
    <property type="project" value="InterPro"/>
</dbReference>
<dbReference type="InterPro" id="IPR011009">
    <property type="entry name" value="Kinase-like_dom_sf"/>
</dbReference>
<evidence type="ECO:0000256" key="3">
    <source>
        <dbReference type="ARBA" id="ARBA00022527"/>
    </source>
</evidence>
<feature type="binding site" evidence="13">
    <location>
        <position position="315"/>
    </location>
    <ligand>
        <name>ATP</name>
        <dbReference type="ChEBI" id="CHEBI:30616"/>
    </ligand>
</feature>
<dbReference type="InterPro" id="IPR017441">
    <property type="entry name" value="Protein_kinase_ATP_BS"/>
</dbReference>
<evidence type="ECO:0000256" key="2">
    <source>
        <dbReference type="ARBA" id="ARBA00022475"/>
    </source>
</evidence>
<keyword evidence="12" id="KW-1015">Disulfide bond</keyword>
<keyword evidence="4" id="KW-0808">Transferase</keyword>
<dbReference type="GO" id="GO:0005886">
    <property type="term" value="C:plasma membrane"/>
    <property type="evidence" value="ECO:0007669"/>
    <property type="project" value="UniProtKB-SubCell"/>
</dbReference>
<keyword evidence="17" id="KW-0675">Receptor</keyword>
<dbReference type="Proteomes" id="UP000327085">
    <property type="component" value="Chromosome 3"/>
</dbReference>
<feature type="chain" id="PRO_5022818797" evidence="15">
    <location>
        <begin position="22"/>
        <end position="636"/>
    </location>
</feature>
<dbReference type="SMART" id="SM00220">
    <property type="entry name" value="S_TKc"/>
    <property type="match status" value="1"/>
</dbReference>
<dbReference type="InterPro" id="IPR044812">
    <property type="entry name" value="CERK1/LYK3-like"/>
</dbReference>
<dbReference type="PROSITE" id="PS00107">
    <property type="entry name" value="PROTEIN_KINASE_ATP"/>
    <property type="match status" value="1"/>
</dbReference>
<reference evidence="18" key="1">
    <citation type="journal article" date="2020" name="Plant J.">
        <title>Transposons played a major role in the diversification between the closely related almond and peach genomes: results from the almond genome sequence.</title>
        <authorList>
            <person name="Alioto T."/>
            <person name="Alexiou K.G."/>
            <person name="Bardil A."/>
            <person name="Barteri F."/>
            <person name="Castanera R."/>
            <person name="Cruz F."/>
            <person name="Dhingra A."/>
            <person name="Duval H."/>
            <person name="Fernandez I Marti A."/>
            <person name="Frias L."/>
            <person name="Galan B."/>
            <person name="Garcia J.L."/>
            <person name="Howad W."/>
            <person name="Gomez-Garrido J."/>
            <person name="Gut M."/>
            <person name="Julca I."/>
            <person name="Morata J."/>
            <person name="Puigdomenech P."/>
            <person name="Ribeca P."/>
            <person name="Rubio Cabetas M.J."/>
            <person name="Vlasova A."/>
            <person name="Wirthensohn M."/>
            <person name="Garcia-Mas J."/>
            <person name="Gabaldon T."/>
            <person name="Casacuberta J.M."/>
            <person name="Arus P."/>
        </authorList>
    </citation>
    <scope>NUCLEOTIDE SEQUENCE [LARGE SCALE GENOMIC DNA]</scope>
    <source>
        <strain evidence="18">cv. Texas</strain>
    </source>
</reference>
<evidence type="ECO:0000256" key="14">
    <source>
        <dbReference type="SAM" id="Phobius"/>
    </source>
</evidence>
<keyword evidence="6 15" id="KW-0732">Signal</keyword>
<evidence type="ECO:0000313" key="18">
    <source>
        <dbReference type="Proteomes" id="UP000327085"/>
    </source>
</evidence>
<dbReference type="InParanoid" id="A0A5E4EPB6"/>
<evidence type="ECO:0000256" key="12">
    <source>
        <dbReference type="ARBA" id="ARBA00023157"/>
    </source>
</evidence>
<organism evidence="17 18">
    <name type="scientific">Prunus dulcis</name>
    <name type="common">Almond</name>
    <name type="synonym">Amygdalus dulcis</name>
    <dbReference type="NCBI Taxonomy" id="3755"/>
    <lineage>
        <taxon>Eukaryota</taxon>
        <taxon>Viridiplantae</taxon>
        <taxon>Streptophyta</taxon>
        <taxon>Embryophyta</taxon>
        <taxon>Tracheophyta</taxon>
        <taxon>Spermatophyta</taxon>
        <taxon>Magnoliopsida</taxon>
        <taxon>eudicotyledons</taxon>
        <taxon>Gunneridae</taxon>
        <taxon>Pentapetalae</taxon>
        <taxon>rosids</taxon>
        <taxon>fabids</taxon>
        <taxon>Rosales</taxon>
        <taxon>Rosaceae</taxon>
        <taxon>Amygdaloideae</taxon>
        <taxon>Amygdaleae</taxon>
        <taxon>Prunus</taxon>
    </lineage>
</organism>
<evidence type="ECO:0000256" key="1">
    <source>
        <dbReference type="ARBA" id="ARBA00004162"/>
    </source>
</evidence>
<dbReference type="OMA" id="SCGNSHV"/>
<evidence type="ECO:0000259" key="16">
    <source>
        <dbReference type="PROSITE" id="PS50011"/>
    </source>
</evidence>
<keyword evidence="7 13" id="KW-0547">Nucleotide-binding</keyword>
<feature type="transmembrane region" description="Helical" evidence="14">
    <location>
        <begin position="218"/>
        <end position="245"/>
    </location>
</feature>
<evidence type="ECO:0000256" key="6">
    <source>
        <dbReference type="ARBA" id="ARBA00022729"/>
    </source>
</evidence>
<keyword evidence="5 14" id="KW-0812">Transmembrane</keyword>
<dbReference type="SUPFAM" id="SSF56112">
    <property type="entry name" value="Protein kinase-like (PK-like)"/>
    <property type="match status" value="1"/>
</dbReference>
<keyword evidence="10 14" id="KW-1133">Transmembrane helix</keyword>
<evidence type="ECO:0000256" key="7">
    <source>
        <dbReference type="ARBA" id="ARBA00022741"/>
    </source>
</evidence>
<dbReference type="Gramene" id="VVA17565">
    <property type="protein sequence ID" value="VVA17565"/>
    <property type="gene ID" value="Prudul26B002608"/>
</dbReference>
<dbReference type="GO" id="GO:0004674">
    <property type="term" value="F:protein serine/threonine kinase activity"/>
    <property type="evidence" value="ECO:0007669"/>
    <property type="project" value="UniProtKB-KW"/>
</dbReference>
<keyword evidence="9 13" id="KW-0067">ATP-binding</keyword>
<dbReference type="InterPro" id="IPR000719">
    <property type="entry name" value="Prot_kinase_dom"/>
</dbReference>
<dbReference type="PANTHER" id="PTHR46204:SF30">
    <property type="entry name" value="CHITIN ELICITOR RECEPTOR KINASE 1"/>
    <property type="match status" value="1"/>
</dbReference>
<dbReference type="GO" id="GO:0005524">
    <property type="term" value="F:ATP binding"/>
    <property type="evidence" value="ECO:0007669"/>
    <property type="project" value="UniProtKB-UniRule"/>
</dbReference>
<dbReference type="Gene3D" id="1.10.510.10">
    <property type="entry name" value="Transferase(Phosphotransferase) domain 1"/>
    <property type="match status" value="1"/>
</dbReference>
<evidence type="ECO:0000256" key="15">
    <source>
        <dbReference type="SAM" id="SignalP"/>
    </source>
</evidence>
<dbReference type="Pfam" id="PF23577">
    <property type="entry name" value="LysM_RLK"/>
    <property type="match status" value="1"/>
</dbReference>
<keyword evidence="3" id="KW-0723">Serine/threonine-protein kinase</keyword>
<dbReference type="PANTHER" id="PTHR46204">
    <property type="entry name" value="CHITIN ELICITOR RECEPTOR KINASE 1-RELATED"/>
    <property type="match status" value="1"/>
</dbReference>
<dbReference type="FunFam" id="3.30.200.20:FF:000468">
    <property type="entry name" value="LysM receptor kinase 2"/>
    <property type="match status" value="1"/>
</dbReference>
<dbReference type="InterPro" id="IPR057097">
    <property type="entry name" value="LysM_RLK3/10"/>
</dbReference>
<dbReference type="FunCoup" id="A0A5E4EPB6">
    <property type="interactions" value="1707"/>
</dbReference>
<dbReference type="Gene3D" id="3.30.200.20">
    <property type="entry name" value="Phosphorylase Kinase, domain 1"/>
    <property type="match status" value="1"/>
</dbReference>
<feature type="domain" description="Protein kinase" evidence="16">
    <location>
        <begin position="287"/>
        <end position="617"/>
    </location>
</feature>
<dbReference type="AlphaFoldDB" id="A0A5E4EPB6"/>
<keyword evidence="8 17" id="KW-0418">Kinase</keyword>
<dbReference type="PROSITE" id="PS50011">
    <property type="entry name" value="PROTEIN_KINASE_DOM"/>
    <property type="match status" value="1"/>
</dbReference>
<gene>
    <name evidence="17" type="ORF">ALMOND_2B002608</name>
</gene>
<evidence type="ECO:0000256" key="8">
    <source>
        <dbReference type="ARBA" id="ARBA00022777"/>
    </source>
</evidence>
<feature type="signal peptide" evidence="15">
    <location>
        <begin position="1"/>
        <end position="21"/>
    </location>
</feature>